<dbReference type="BioCyc" id="LBIF456481:LEPBI_RS01970-MONOMER"/>
<reference evidence="1 2" key="1">
    <citation type="journal article" date="2008" name="PLoS ONE">
        <title>Genome sequence of the saprophyte Leptospira biflexa provides insights into the evolution of Leptospira and the pathogenesis of leptospirosis.</title>
        <authorList>
            <person name="Picardeau M."/>
            <person name="Bulach D.M."/>
            <person name="Bouchier C."/>
            <person name="Zuerner R.L."/>
            <person name="Zidane N."/>
            <person name="Wilson P.J."/>
            <person name="Creno S."/>
            <person name="Kuczek E.S."/>
            <person name="Bommezzadri S."/>
            <person name="Davis J.C."/>
            <person name="McGrath A."/>
            <person name="Johnson M.J."/>
            <person name="Boursaux-Eude C."/>
            <person name="Seemann T."/>
            <person name="Rouy Z."/>
            <person name="Coppel R.L."/>
            <person name="Rood J.I."/>
            <person name="Lajus A."/>
            <person name="Davies J.K."/>
            <person name="Medigue C."/>
            <person name="Adler B."/>
        </authorList>
    </citation>
    <scope>NUCLEOTIDE SEQUENCE [LARGE SCALE GENOMIC DNA]</scope>
    <source>
        <strain evidence="2">Patoc 1 / ATCC 23582 / Paris</strain>
    </source>
</reference>
<organism evidence="1 2">
    <name type="scientific">Leptospira biflexa serovar Patoc (strain Patoc 1 / ATCC 23582 / Paris)</name>
    <dbReference type="NCBI Taxonomy" id="456481"/>
    <lineage>
        <taxon>Bacteria</taxon>
        <taxon>Pseudomonadati</taxon>
        <taxon>Spirochaetota</taxon>
        <taxon>Spirochaetia</taxon>
        <taxon>Leptospirales</taxon>
        <taxon>Leptospiraceae</taxon>
        <taxon>Leptospira</taxon>
    </lineage>
</organism>
<protein>
    <submittedName>
        <fullName evidence="1">Uncharacterized protein</fullName>
    </submittedName>
</protein>
<dbReference type="Proteomes" id="UP000001847">
    <property type="component" value="Chromosome I"/>
</dbReference>
<accession>B0SJJ4</accession>
<dbReference type="OrthoDB" id="340016at2"/>
<dbReference type="KEGG" id="lbi:LEPBI_I0404"/>
<dbReference type="HOGENOM" id="CLU_852045_0_0_12"/>
<gene>
    <name evidence="1" type="ordered locus">LEPBI_I0404</name>
</gene>
<evidence type="ECO:0000313" key="1">
    <source>
        <dbReference type="EMBL" id="ABZ96546.1"/>
    </source>
</evidence>
<dbReference type="RefSeq" id="WP_012387434.1">
    <property type="nucleotide sequence ID" value="NC_010602.1"/>
</dbReference>
<dbReference type="AlphaFoldDB" id="B0SJJ4"/>
<sequence length="326" mass="38468">MKQFTYSFILFTFLVPNLLFGETTKQKTLSDYEPILRNAITQFETVFKSSPKKHDLVEQKVNFMMGQAIKGEITFLIDMNANQDLSAMGFVDFYNENKKPAIVIGTYFLDLFDKNPSIFYSALVHEFTHAYDFFNSQRYFLFYKNNRIVKALFEADAYAIESLFIQNYLVTQKIRLTKFESFLIDDFEKTGMSKIILINQIASLPLLHSFLDIRDSKDSIETKVNSLNQIGQNLIAKYDSIPSLKEQEIKMEILAFYFTYRVLLDQLVYDIEQKESEEIINPETFTLEKYPNLLQTQKEITQKIKIYEKEFEDYIIKENLRIRTEI</sequence>
<dbReference type="EMBL" id="CP000786">
    <property type="protein sequence ID" value="ABZ96546.1"/>
    <property type="molecule type" value="Genomic_DNA"/>
</dbReference>
<evidence type="ECO:0000313" key="2">
    <source>
        <dbReference type="Proteomes" id="UP000001847"/>
    </source>
</evidence>
<proteinExistence type="predicted"/>
<name>B0SJJ4_LEPBP</name>
<dbReference type="STRING" id="456481.LEPBI_I0404"/>
<keyword evidence="2" id="KW-1185">Reference proteome</keyword>